<name>A0A2J8L7K1_PANTR</name>
<sequence length="32" mass="3559">MAGMSQRPPSMYWCVGPEESAVCPERAMETLN</sequence>
<accession>A0A2J8L7K1</accession>
<evidence type="ECO:0000313" key="1">
    <source>
        <dbReference type="EMBL" id="PNI43246.1"/>
    </source>
</evidence>
<comment type="caution">
    <text evidence="1">The sequence shown here is derived from an EMBL/GenBank/DDBJ whole genome shotgun (WGS) entry which is preliminary data.</text>
</comment>
<proteinExistence type="predicted"/>
<feature type="non-terminal residue" evidence="1">
    <location>
        <position position="32"/>
    </location>
</feature>
<gene>
    <name evidence="1" type="ORF">CK820_G0031992</name>
</gene>
<dbReference type="EMBL" id="NBAG03000304">
    <property type="protein sequence ID" value="PNI43246.1"/>
    <property type="molecule type" value="Genomic_DNA"/>
</dbReference>
<protein>
    <submittedName>
        <fullName evidence="1">LRRK1 isoform 2</fullName>
    </submittedName>
</protein>
<organism evidence="1 2">
    <name type="scientific">Pan troglodytes</name>
    <name type="common">Chimpanzee</name>
    <dbReference type="NCBI Taxonomy" id="9598"/>
    <lineage>
        <taxon>Eukaryota</taxon>
        <taxon>Metazoa</taxon>
        <taxon>Chordata</taxon>
        <taxon>Craniata</taxon>
        <taxon>Vertebrata</taxon>
        <taxon>Euteleostomi</taxon>
        <taxon>Mammalia</taxon>
        <taxon>Eutheria</taxon>
        <taxon>Euarchontoglires</taxon>
        <taxon>Primates</taxon>
        <taxon>Haplorrhini</taxon>
        <taxon>Catarrhini</taxon>
        <taxon>Hominidae</taxon>
        <taxon>Pan</taxon>
    </lineage>
</organism>
<dbReference type="Proteomes" id="UP000236370">
    <property type="component" value="Unassembled WGS sequence"/>
</dbReference>
<dbReference type="AlphaFoldDB" id="A0A2J8L7K1"/>
<evidence type="ECO:0000313" key="2">
    <source>
        <dbReference type="Proteomes" id="UP000236370"/>
    </source>
</evidence>
<reference evidence="1 2" key="1">
    <citation type="submission" date="2017-12" db="EMBL/GenBank/DDBJ databases">
        <title>High-resolution comparative analysis of great ape genomes.</title>
        <authorList>
            <person name="Pollen A."/>
            <person name="Hastie A."/>
            <person name="Hormozdiari F."/>
            <person name="Dougherty M."/>
            <person name="Liu R."/>
            <person name="Chaisson M."/>
            <person name="Hoppe E."/>
            <person name="Hill C."/>
            <person name="Pang A."/>
            <person name="Hillier L."/>
            <person name="Baker C."/>
            <person name="Armstrong J."/>
            <person name="Shendure J."/>
            <person name="Paten B."/>
            <person name="Wilson R."/>
            <person name="Chao H."/>
            <person name="Schneider V."/>
            <person name="Ventura M."/>
            <person name="Kronenberg Z."/>
            <person name="Murali S."/>
            <person name="Gordon D."/>
            <person name="Cantsilieris S."/>
            <person name="Munson K."/>
            <person name="Nelson B."/>
            <person name="Raja A."/>
            <person name="Underwood J."/>
            <person name="Diekhans M."/>
            <person name="Fiddes I."/>
            <person name="Haussler D."/>
            <person name="Eichler E."/>
        </authorList>
    </citation>
    <scope>NUCLEOTIDE SEQUENCE [LARGE SCALE GENOMIC DNA]</scope>
    <source>
        <strain evidence="1">Yerkes chimp pedigree #C0471</strain>
    </source>
</reference>